<evidence type="ECO:0000313" key="1">
    <source>
        <dbReference type="EMBL" id="MFC5067612.1"/>
    </source>
</evidence>
<dbReference type="EMBL" id="JBHSJF010000005">
    <property type="protein sequence ID" value="MFC5067612.1"/>
    <property type="molecule type" value="Genomic_DNA"/>
</dbReference>
<dbReference type="RefSeq" id="WP_114958386.1">
    <property type="nucleotide sequence ID" value="NZ_JBHSJF010000005.1"/>
</dbReference>
<evidence type="ECO:0000313" key="2">
    <source>
        <dbReference type="Proteomes" id="UP001595796"/>
    </source>
</evidence>
<organism evidence="1 2">
    <name type="scientific">Flaviflagellibacter deserti</name>
    <dbReference type="NCBI Taxonomy" id="2267266"/>
    <lineage>
        <taxon>Bacteria</taxon>
        <taxon>Pseudomonadati</taxon>
        <taxon>Pseudomonadota</taxon>
        <taxon>Alphaproteobacteria</taxon>
        <taxon>Hyphomicrobiales</taxon>
        <taxon>Flaviflagellibacter</taxon>
    </lineage>
</organism>
<protein>
    <submittedName>
        <fullName evidence="1">Uncharacterized protein</fullName>
    </submittedName>
</protein>
<reference evidence="2" key="1">
    <citation type="journal article" date="2019" name="Int. J. Syst. Evol. Microbiol.">
        <title>The Global Catalogue of Microorganisms (GCM) 10K type strain sequencing project: providing services to taxonomists for standard genome sequencing and annotation.</title>
        <authorList>
            <consortium name="The Broad Institute Genomics Platform"/>
            <consortium name="The Broad Institute Genome Sequencing Center for Infectious Disease"/>
            <person name="Wu L."/>
            <person name="Ma J."/>
        </authorList>
    </citation>
    <scope>NUCLEOTIDE SEQUENCE [LARGE SCALE GENOMIC DNA]</scope>
    <source>
        <strain evidence="2">CGMCC 1.16444</strain>
    </source>
</reference>
<proteinExistence type="predicted"/>
<dbReference type="Proteomes" id="UP001595796">
    <property type="component" value="Unassembled WGS sequence"/>
</dbReference>
<keyword evidence="2" id="KW-1185">Reference proteome</keyword>
<accession>A0ABV9YZM2</accession>
<name>A0ABV9YZM2_9HYPH</name>
<comment type="caution">
    <text evidence="1">The sequence shown here is derived from an EMBL/GenBank/DDBJ whole genome shotgun (WGS) entry which is preliminary data.</text>
</comment>
<gene>
    <name evidence="1" type="ORF">ACFPFW_06235</name>
</gene>
<sequence length="75" mass="8391">MLANSKPWHSPYLHDVVMHDVDDDRLPIADNDNHRPIREQLPSGWTIDRAAMTGVGVSVALQFVWSSALVWQLGG</sequence>